<dbReference type="AlphaFoldDB" id="A0AAX7TLC4"/>
<evidence type="ECO:0000313" key="2">
    <source>
        <dbReference type="Ensembl" id="ENSACLP00000054586.1"/>
    </source>
</evidence>
<dbReference type="InterPro" id="IPR045163">
    <property type="entry name" value="Focadhesin/RST1"/>
</dbReference>
<accession>A0AAX7TLC4</accession>
<evidence type="ECO:0000313" key="3">
    <source>
        <dbReference type="Proteomes" id="UP000265100"/>
    </source>
</evidence>
<keyword evidence="3" id="KW-1185">Reference proteome</keyword>
<dbReference type="GeneTree" id="ENSGT00390000004438"/>
<dbReference type="PANTHER" id="PTHR16212">
    <property type="entry name" value="FOCADHESIN FAMILY MEMBER"/>
    <property type="match status" value="1"/>
</dbReference>
<name>A0AAX7TLC4_ASTCA</name>
<evidence type="ECO:0000259" key="1">
    <source>
        <dbReference type="Pfam" id="PF12530"/>
    </source>
</evidence>
<organism evidence="2 3">
    <name type="scientific">Astatotilapia calliptera</name>
    <name type="common">Eastern happy</name>
    <name type="synonym">Chromis callipterus</name>
    <dbReference type="NCBI Taxonomy" id="8154"/>
    <lineage>
        <taxon>Eukaryota</taxon>
        <taxon>Metazoa</taxon>
        <taxon>Chordata</taxon>
        <taxon>Craniata</taxon>
        <taxon>Vertebrata</taxon>
        <taxon>Euteleostomi</taxon>
        <taxon>Actinopterygii</taxon>
        <taxon>Neopterygii</taxon>
        <taxon>Teleostei</taxon>
        <taxon>Neoteleostei</taxon>
        <taxon>Acanthomorphata</taxon>
        <taxon>Ovalentaria</taxon>
        <taxon>Cichlomorphae</taxon>
        <taxon>Cichliformes</taxon>
        <taxon>Cichlidae</taxon>
        <taxon>African cichlids</taxon>
        <taxon>Pseudocrenilabrinae</taxon>
        <taxon>Haplochromini</taxon>
        <taxon>Astatotilapia</taxon>
    </lineage>
</organism>
<reference evidence="2 3" key="1">
    <citation type="submission" date="2018-05" db="EMBL/GenBank/DDBJ databases">
        <authorList>
            <person name="Datahose"/>
        </authorList>
    </citation>
    <scope>NUCLEOTIDE SEQUENCE</scope>
</reference>
<sequence>MGQENICQLALKASQAVAAADPCQVPPLVLLLLFKLTKEKNPVLAHAVLTSLPNLGTHKLCFPIVLHSLHMLAGSPKLRAVGLRLMTALWKKQDRVYPELQRLMSQQDSRVVLGRDAQWEQILARAACVRDICRERWVLPYLQKQWALPTFTGSFIQWTLHAQCRQCELPTPGFFIFPSNE</sequence>
<protein>
    <recommendedName>
        <fullName evidence="1">DUF3730 domain-containing protein</fullName>
    </recommendedName>
</protein>
<dbReference type="GO" id="GO:0060147">
    <property type="term" value="P:regulation of post-transcriptional gene silencing"/>
    <property type="evidence" value="ECO:0007669"/>
    <property type="project" value="InterPro"/>
</dbReference>
<reference evidence="2" key="3">
    <citation type="submission" date="2025-08" db="UniProtKB">
        <authorList>
            <consortium name="Ensembl"/>
        </authorList>
    </citation>
    <scope>IDENTIFICATION</scope>
</reference>
<dbReference type="InterPro" id="IPR022542">
    <property type="entry name" value="FOCAD/RST1_DUF3730"/>
</dbReference>
<feature type="domain" description="DUF3730" evidence="1">
    <location>
        <begin position="30"/>
        <end position="136"/>
    </location>
</feature>
<dbReference type="PANTHER" id="PTHR16212:SF4">
    <property type="entry name" value="FOCADHESIN"/>
    <property type="match status" value="1"/>
</dbReference>
<reference evidence="3" key="2">
    <citation type="submission" date="2023-03" db="EMBL/GenBank/DDBJ databases">
        <authorList>
            <consortium name="Wellcome Sanger Institute Data Sharing"/>
        </authorList>
    </citation>
    <scope>NUCLEOTIDE SEQUENCE [LARGE SCALE GENOMIC DNA]</scope>
</reference>
<reference evidence="2" key="4">
    <citation type="submission" date="2025-09" db="UniProtKB">
        <authorList>
            <consortium name="Ensembl"/>
        </authorList>
    </citation>
    <scope>IDENTIFICATION</scope>
</reference>
<dbReference type="Ensembl" id="ENSACLT00000097269.1">
    <property type="protein sequence ID" value="ENSACLP00000054586.1"/>
    <property type="gene ID" value="ENSACLG00000037058.1"/>
</dbReference>
<dbReference type="Pfam" id="PF12530">
    <property type="entry name" value="DUF3730"/>
    <property type="match status" value="1"/>
</dbReference>
<dbReference type="Proteomes" id="UP000265100">
    <property type="component" value="Chromosome 3"/>
</dbReference>
<proteinExistence type="predicted"/>